<keyword evidence="9" id="KW-1185">Reference proteome</keyword>
<organism evidence="8 9">
    <name type="scientific">Staphylotrichum tortipilum</name>
    <dbReference type="NCBI Taxonomy" id="2831512"/>
    <lineage>
        <taxon>Eukaryota</taxon>
        <taxon>Fungi</taxon>
        <taxon>Dikarya</taxon>
        <taxon>Ascomycota</taxon>
        <taxon>Pezizomycotina</taxon>
        <taxon>Sordariomycetes</taxon>
        <taxon>Sordariomycetidae</taxon>
        <taxon>Sordariales</taxon>
        <taxon>Chaetomiaceae</taxon>
        <taxon>Staphylotrichum</taxon>
    </lineage>
</organism>
<reference evidence="8" key="1">
    <citation type="journal article" date="2023" name="Mol. Phylogenet. Evol.">
        <title>Genome-scale phylogeny and comparative genomics of the fungal order Sordariales.</title>
        <authorList>
            <person name="Hensen N."/>
            <person name="Bonometti L."/>
            <person name="Westerberg I."/>
            <person name="Brannstrom I.O."/>
            <person name="Guillou S."/>
            <person name="Cros-Aarteil S."/>
            <person name="Calhoun S."/>
            <person name="Haridas S."/>
            <person name="Kuo A."/>
            <person name="Mondo S."/>
            <person name="Pangilinan J."/>
            <person name="Riley R."/>
            <person name="LaButti K."/>
            <person name="Andreopoulos B."/>
            <person name="Lipzen A."/>
            <person name="Chen C."/>
            <person name="Yan M."/>
            <person name="Daum C."/>
            <person name="Ng V."/>
            <person name="Clum A."/>
            <person name="Steindorff A."/>
            <person name="Ohm R.A."/>
            <person name="Martin F."/>
            <person name="Silar P."/>
            <person name="Natvig D.O."/>
            <person name="Lalanne C."/>
            <person name="Gautier V."/>
            <person name="Ament-Velasquez S.L."/>
            <person name="Kruys A."/>
            <person name="Hutchinson M.I."/>
            <person name="Powell A.J."/>
            <person name="Barry K."/>
            <person name="Miller A.N."/>
            <person name="Grigoriev I.V."/>
            <person name="Debuchy R."/>
            <person name="Gladieux P."/>
            <person name="Hiltunen Thoren M."/>
            <person name="Johannesson H."/>
        </authorList>
    </citation>
    <scope>NUCLEOTIDE SEQUENCE</scope>
    <source>
        <strain evidence="8">CBS 103.79</strain>
    </source>
</reference>
<dbReference type="GO" id="GO:0017183">
    <property type="term" value="P:protein histidyl modification to diphthamide"/>
    <property type="evidence" value="ECO:0007669"/>
    <property type="project" value="TreeGrafter"/>
</dbReference>
<dbReference type="InterPro" id="IPR014729">
    <property type="entry name" value="Rossmann-like_a/b/a_fold"/>
</dbReference>
<feature type="non-terminal residue" evidence="8">
    <location>
        <position position="358"/>
    </location>
</feature>
<evidence type="ECO:0000313" key="8">
    <source>
        <dbReference type="EMBL" id="KAK3900256.1"/>
    </source>
</evidence>
<sequence>MADRTGPPPPPGGLNVIALVSGGKDSFFSLLHCRANGHRIVALANLHPPAQQTGLDTSLDTSLLETAHPPAHHPPAGGAPGNDIADEDERDLNSFMYQTVGHQLIPLYAEATGLPLYRRPINGAAAQHDKDYSHYGPPPAPGEVEMADLGLDETESMVPLLQAIMKAHPEANALCAGAILSTYQRTRVESVAVRLGLTPLAYLWNFPVLPTPGSAAGSDDAQLLDDMAAAGMEARIVKVASGGLDESFLWTDVAAPGSKARLARAMGRFGPAERGAVIGEGGEFETLVLDGPKGLFKKRIVVDEADRRVVAEGGGTAWLSVRNARLEEKDPTAAEGTVRIPDLLNPKFAHILSTLSSP</sequence>
<dbReference type="AlphaFoldDB" id="A0AAN6MG77"/>
<evidence type="ECO:0000256" key="4">
    <source>
        <dbReference type="ARBA" id="ARBA00031552"/>
    </source>
</evidence>
<dbReference type="PANTHER" id="PTHR12196:SF2">
    <property type="entry name" value="DIPHTHINE--AMMONIA LIGASE"/>
    <property type="match status" value="1"/>
</dbReference>
<dbReference type="CDD" id="cd01994">
    <property type="entry name" value="AANH_PF0828-like"/>
    <property type="match status" value="1"/>
</dbReference>
<evidence type="ECO:0000256" key="6">
    <source>
        <dbReference type="SAM" id="MobiDB-lite"/>
    </source>
</evidence>
<name>A0AAN6MG77_9PEZI</name>
<protein>
    <recommendedName>
        <fullName evidence="2">Diphthine--ammonia ligase</fullName>
        <ecNumber evidence="1">6.3.1.14</ecNumber>
    </recommendedName>
    <alternativeName>
        <fullName evidence="3">Diphthamide synthase</fullName>
    </alternativeName>
    <alternativeName>
        <fullName evidence="4">Diphthamide synthetase</fullName>
    </alternativeName>
</protein>
<dbReference type="EC" id="6.3.1.14" evidence="1"/>
<dbReference type="EMBL" id="MU855690">
    <property type="protein sequence ID" value="KAK3900256.1"/>
    <property type="molecule type" value="Genomic_DNA"/>
</dbReference>
<reference evidence="8" key="2">
    <citation type="submission" date="2023-05" db="EMBL/GenBank/DDBJ databases">
        <authorList>
            <consortium name="Lawrence Berkeley National Laboratory"/>
            <person name="Steindorff A."/>
            <person name="Hensen N."/>
            <person name="Bonometti L."/>
            <person name="Westerberg I."/>
            <person name="Brannstrom I.O."/>
            <person name="Guillou S."/>
            <person name="Cros-Aarteil S."/>
            <person name="Calhoun S."/>
            <person name="Haridas S."/>
            <person name="Kuo A."/>
            <person name="Mondo S."/>
            <person name="Pangilinan J."/>
            <person name="Riley R."/>
            <person name="Labutti K."/>
            <person name="Andreopoulos B."/>
            <person name="Lipzen A."/>
            <person name="Chen C."/>
            <person name="Yanf M."/>
            <person name="Daum C."/>
            <person name="Ng V."/>
            <person name="Clum A."/>
            <person name="Ohm R."/>
            <person name="Martin F."/>
            <person name="Silar P."/>
            <person name="Natvig D."/>
            <person name="Lalanne C."/>
            <person name="Gautier V."/>
            <person name="Ament-Velasquez S.L."/>
            <person name="Kruys A."/>
            <person name="Hutchinson M.I."/>
            <person name="Powell A.J."/>
            <person name="Barry K."/>
            <person name="Miller A.N."/>
            <person name="Grigoriev I.V."/>
            <person name="Debuchy R."/>
            <person name="Gladieux P."/>
            <person name="Thoren M.H."/>
            <person name="Johannesson H."/>
        </authorList>
    </citation>
    <scope>NUCLEOTIDE SEQUENCE</scope>
    <source>
        <strain evidence="8">CBS 103.79</strain>
    </source>
</reference>
<dbReference type="FunFam" id="3.90.1490.10:FF:000004">
    <property type="entry name" value="ATP binding L-PSP endoribonuclease family protein"/>
    <property type="match status" value="1"/>
</dbReference>
<proteinExistence type="predicted"/>
<evidence type="ECO:0000256" key="1">
    <source>
        <dbReference type="ARBA" id="ARBA00012089"/>
    </source>
</evidence>
<evidence type="ECO:0000256" key="2">
    <source>
        <dbReference type="ARBA" id="ARBA00018426"/>
    </source>
</evidence>
<dbReference type="Gene3D" id="3.40.50.620">
    <property type="entry name" value="HUPs"/>
    <property type="match status" value="1"/>
</dbReference>
<evidence type="ECO:0000313" key="9">
    <source>
        <dbReference type="Proteomes" id="UP001303889"/>
    </source>
</evidence>
<evidence type="ECO:0000256" key="5">
    <source>
        <dbReference type="ARBA" id="ARBA00048108"/>
    </source>
</evidence>
<feature type="domain" description="Diphthamide synthase" evidence="7">
    <location>
        <begin position="154"/>
        <end position="309"/>
    </location>
</feature>
<dbReference type="Pfam" id="PF01902">
    <property type="entry name" value="Diphthami_syn_2"/>
    <property type="match status" value="1"/>
</dbReference>
<dbReference type="Gene3D" id="3.90.1490.10">
    <property type="entry name" value="putative n-type atp pyrophosphatase, domain 2"/>
    <property type="match status" value="1"/>
</dbReference>
<dbReference type="InterPro" id="IPR030662">
    <property type="entry name" value="DPH6/MJ0570"/>
</dbReference>
<dbReference type="GO" id="GO:0017178">
    <property type="term" value="F:diphthine-ammonia ligase activity"/>
    <property type="evidence" value="ECO:0007669"/>
    <property type="project" value="UniProtKB-EC"/>
</dbReference>
<evidence type="ECO:0000259" key="7">
    <source>
        <dbReference type="Pfam" id="PF01902"/>
    </source>
</evidence>
<evidence type="ECO:0000256" key="3">
    <source>
        <dbReference type="ARBA" id="ARBA00029814"/>
    </source>
</evidence>
<gene>
    <name evidence="8" type="ORF">C8A05DRAFT_17409</name>
</gene>
<dbReference type="SUPFAM" id="SSF52402">
    <property type="entry name" value="Adenine nucleotide alpha hydrolases-like"/>
    <property type="match status" value="1"/>
</dbReference>
<dbReference type="InterPro" id="IPR002761">
    <property type="entry name" value="Diphthami_syn_dom"/>
</dbReference>
<comment type="catalytic activity">
    <reaction evidence="5">
        <text>diphthine-[translation elongation factor 2] + NH4(+) + ATP = diphthamide-[translation elongation factor 2] + AMP + diphosphate + H(+)</text>
        <dbReference type="Rhea" id="RHEA:19753"/>
        <dbReference type="Rhea" id="RHEA-COMP:10172"/>
        <dbReference type="Rhea" id="RHEA-COMP:10174"/>
        <dbReference type="ChEBI" id="CHEBI:15378"/>
        <dbReference type="ChEBI" id="CHEBI:16692"/>
        <dbReference type="ChEBI" id="CHEBI:28938"/>
        <dbReference type="ChEBI" id="CHEBI:30616"/>
        <dbReference type="ChEBI" id="CHEBI:33019"/>
        <dbReference type="ChEBI" id="CHEBI:82696"/>
        <dbReference type="ChEBI" id="CHEBI:456215"/>
        <dbReference type="EC" id="6.3.1.14"/>
    </reaction>
</comment>
<dbReference type="Proteomes" id="UP001303889">
    <property type="component" value="Unassembled WGS sequence"/>
</dbReference>
<dbReference type="PANTHER" id="PTHR12196">
    <property type="entry name" value="DOMAIN OF UNKNOWN FUNCTION 71 DUF71 -CONTAINING PROTEIN"/>
    <property type="match status" value="1"/>
</dbReference>
<accession>A0AAN6MG77</accession>
<comment type="caution">
    <text evidence="8">The sequence shown here is derived from an EMBL/GenBank/DDBJ whole genome shotgun (WGS) entry which is preliminary data.</text>
</comment>
<feature type="region of interest" description="Disordered" evidence="6">
    <location>
        <begin position="65"/>
        <end position="87"/>
    </location>
</feature>